<dbReference type="Proteomes" id="UP000216164">
    <property type="component" value="Unassembled WGS sequence"/>
</dbReference>
<evidence type="ECO:0000313" key="2">
    <source>
        <dbReference type="Proteomes" id="UP000216164"/>
    </source>
</evidence>
<sequence>MKIIAIEEHVLPDAVKQAWNTVPGADDGTLALNAGELGERLANLAEQRLALMDETGVDMQVLSLTTPGLNNLGHHGIDLARRVNDQVRYRGLAKNTAQLKTLFALVNLWMVRKRIVQCARG</sequence>
<dbReference type="InterPro" id="IPR032466">
    <property type="entry name" value="Metal_Hydrolase"/>
</dbReference>
<dbReference type="EMBL" id="NCTK01000001">
    <property type="protein sequence ID" value="OYQ14501.1"/>
    <property type="molecule type" value="Genomic_DNA"/>
</dbReference>
<accession>A0AAP7ZPT0</accession>
<organism evidence="1 2">
    <name type="scientific">Ralstonia solanacearum K60</name>
    <dbReference type="NCBI Taxonomy" id="1091042"/>
    <lineage>
        <taxon>Bacteria</taxon>
        <taxon>Pseudomonadati</taxon>
        <taxon>Pseudomonadota</taxon>
        <taxon>Betaproteobacteria</taxon>
        <taxon>Burkholderiales</taxon>
        <taxon>Burkholderiaceae</taxon>
        <taxon>Ralstonia</taxon>
        <taxon>Ralstonia solanacearum species complex</taxon>
    </lineage>
</organism>
<comment type="caution">
    <text evidence="1">The sequence shown here is derived from an EMBL/GenBank/DDBJ whole genome shotgun (WGS) entry which is preliminary data.</text>
</comment>
<dbReference type="AlphaFoldDB" id="A0AAP7ZPT0"/>
<evidence type="ECO:0000313" key="1">
    <source>
        <dbReference type="EMBL" id="OYQ14501.1"/>
    </source>
</evidence>
<dbReference type="SUPFAM" id="SSF51556">
    <property type="entry name" value="Metallo-dependent hydrolases"/>
    <property type="match status" value="1"/>
</dbReference>
<proteinExistence type="predicted"/>
<reference evidence="1 2" key="1">
    <citation type="submission" date="2017-04" db="EMBL/GenBank/DDBJ databases">
        <title>Genome Announcement: Closed genomes of Ralstonia solanacearum strains K60, UW551, and UW700.</title>
        <authorList>
            <person name="Hayes M."/>
            <person name="Macintyre A.M."/>
            <person name="Allen C."/>
        </authorList>
    </citation>
    <scope>NUCLEOTIDE SEQUENCE [LARGE SCALE GENOMIC DNA]</scope>
    <source>
        <strain evidence="1 2">UW25</strain>
    </source>
</reference>
<dbReference type="Gene3D" id="3.20.20.140">
    <property type="entry name" value="Metal-dependent hydrolases"/>
    <property type="match status" value="1"/>
</dbReference>
<protein>
    <submittedName>
        <fullName evidence="1">Uncharacterized protein</fullName>
    </submittedName>
</protein>
<name>A0AAP7ZPT0_RALSL</name>
<gene>
    <name evidence="1" type="ORF">B7R77_15430</name>
</gene>